<feature type="compositionally biased region" description="Polar residues" evidence="4">
    <location>
        <begin position="10"/>
        <end position="20"/>
    </location>
</feature>
<reference evidence="5 6" key="1">
    <citation type="journal article" date="2014" name="Nat. Commun.">
        <title>Klebsormidium flaccidum genome reveals primary factors for plant terrestrial adaptation.</title>
        <authorList>
            <person name="Hori K."/>
            <person name="Maruyama F."/>
            <person name="Fujisawa T."/>
            <person name="Togashi T."/>
            <person name="Yamamoto N."/>
            <person name="Seo M."/>
            <person name="Sato S."/>
            <person name="Yamada T."/>
            <person name="Mori H."/>
            <person name="Tajima N."/>
            <person name="Moriyama T."/>
            <person name="Ikeuchi M."/>
            <person name="Watanabe M."/>
            <person name="Wada H."/>
            <person name="Kobayashi K."/>
            <person name="Saito M."/>
            <person name="Masuda T."/>
            <person name="Sasaki-Sekimoto Y."/>
            <person name="Mashiguchi K."/>
            <person name="Awai K."/>
            <person name="Shimojima M."/>
            <person name="Masuda S."/>
            <person name="Iwai M."/>
            <person name="Nobusawa T."/>
            <person name="Narise T."/>
            <person name="Kondo S."/>
            <person name="Saito H."/>
            <person name="Sato R."/>
            <person name="Murakawa M."/>
            <person name="Ihara Y."/>
            <person name="Oshima-Yamada Y."/>
            <person name="Ohtaka K."/>
            <person name="Satoh M."/>
            <person name="Sonobe K."/>
            <person name="Ishii M."/>
            <person name="Ohtani R."/>
            <person name="Kanamori-Sato M."/>
            <person name="Honoki R."/>
            <person name="Miyazaki D."/>
            <person name="Mochizuki H."/>
            <person name="Umetsu J."/>
            <person name="Higashi K."/>
            <person name="Shibata D."/>
            <person name="Kamiya Y."/>
            <person name="Sato N."/>
            <person name="Nakamura Y."/>
            <person name="Tabata S."/>
            <person name="Ida S."/>
            <person name="Kurokawa K."/>
            <person name="Ohta H."/>
        </authorList>
    </citation>
    <scope>NUCLEOTIDE SEQUENCE [LARGE SCALE GENOMIC DNA]</scope>
    <source>
        <strain evidence="5 6">NIES-2285</strain>
    </source>
</reference>
<feature type="region of interest" description="Disordered" evidence="4">
    <location>
        <begin position="1"/>
        <end position="28"/>
    </location>
</feature>
<dbReference type="Gene3D" id="3.30.420.10">
    <property type="entry name" value="Ribonuclease H-like superfamily/Ribonuclease H"/>
    <property type="match status" value="1"/>
</dbReference>
<keyword evidence="3" id="KW-0269">Exonuclease</keyword>
<evidence type="ECO:0000256" key="2">
    <source>
        <dbReference type="ARBA" id="ARBA00022801"/>
    </source>
</evidence>
<dbReference type="EMBL" id="DF237436">
    <property type="protein sequence ID" value="GAQ89105.1"/>
    <property type="molecule type" value="Genomic_DNA"/>
</dbReference>
<organism evidence="5 6">
    <name type="scientific">Klebsormidium nitens</name>
    <name type="common">Green alga</name>
    <name type="synonym">Ulothrix nitens</name>
    <dbReference type="NCBI Taxonomy" id="105231"/>
    <lineage>
        <taxon>Eukaryota</taxon>
        <taxon>Viridiplantae</taxon>
        <taxon>Streptophyta</taxon>
        <taxon>Klebsormidiophyceae</taxon>
        <taxon>Klebsormidiales</taxon>
        <taxon>Klebsormidiaceae</taxon>
        <taxon>Klebsormidium</taxon>
    </lineage>
</organism>
<dbReference type="InterPro" id="IPR047201">
    <property type="entry name" value="ERI-1_3'hExo-like"/>
</dbReference>
<feature type="region of interest" description="Disordered" evidence="4">
    <location>
        <begin position="178"/>
        <end position="215"/>
    </location>
</feature>
<dbReference type="SUPFAM" id="SSF53098">
    <property type="entry name" value="Ribonuclease H-like"/>
    <property type="match status" value="1"/>
</dbReference>
<name>A0A1Y1IDR4_KLENI</name>
<keyword evidence="2" id="KW-0378">Hydrolase</keyword>
<sequence length="332" mass="37634">MTMGEHESDSSGAPSTSGGHKQTAPVDSVREAAVEAVAPKVGTKRLCYYWTQGKCDQGWNANHTDQHAHKYPELPVRPADWRRVRPQPFDKYLILDLEGRVEILEFPVVLLDPKTLKVLDRFHRFVCPVKMSDEYITQYVKGKYGLMGIHRVWFDTAIPFTQVLDEFEVWLEGHGLWRPPTNESAQQTSGAENDGSTATSDKDQGPEAANEAASTSGKLQNAAFVTCGNWDIKTKIAEQCVSSEIGIPPYFNEWINIKDIYVNHYRRNASGMRPMLRDLQLPLWGTHHVGLDDAHNIARIMQRMLVQGARFVISGQRLQNGEIKFLFRRRAK</sequence>
<dbReference type="CDD" id="cd06133">
    <property type="entry name" value="ERI-1_3'hExo_like"/>
    <property type="match status" value="1"/>
</dbReference>
<evidence type="ECO:0000256" key="3">
    <source>
        <dbReference type="ARBA" id="ARBA00022839"/>
    </source>
</evidence>
<dbReference type="PANTHER" id="PTHR23044">
    <property type="entry name" value="3'-5' EXONUCLEASE ERI1-RELATED"/>
    <property type="match status" value="1"/>
</dbReference>
<dbReference type="InterPro" id="IPR012337">
    <property type="entry name" value="RNaseH-like_sf"/>
</dbReference>
<gene>
    <name evidence="5" type="ORF">KFL_004870100</name>
</gene>
<evidence type="ECO:0000313" key="5">
    <source>
        <dbReference type="EMBL" id="GAQ89105.1"/>
    </source>
</evidence>
<feature type="compositionally biased region" description="Polar residues" evidence="4">
    <location>
        <begin position="181"/>
        <end position="199"/>
    </location>
</feature>
<dbReference type="GO" id="GO:0000175">
    <property type="term" value="F:3'-5'-RNA exonuclease activity"/>
    <property type="evidence" value="ECO:0007669"/>
    <property type="project" value="InterPro"/>
</dbReference>
<evidence type="ECO:0000313" key="6">
    <source>
        <dbReference type="Proteomes" id="UP000054558"/>
    </source>
</evidence>
<dbReference type="PANTHER" id="PTHR23044:SF61">
    <property type="entry name" value="3'-5' EXORIBONUCLEASE 1-RELATED"/>
    <property type="match status" value="1"/>
</dbReference>
<dbReference type="Proteomes" id="UP000054558">
    <property type="component" value="Unassembled WGS sequence"/>
</dbReference>
<dbReference type="OMA" id="GRIFSFW"/>
<dbReference type="AlphaFoldDB" id="A0A1Y1IDR4"/>
<protein>
    <submittedName>
        <fullName evidence="5">Uncharacterized protein</fullName>
    </submittedName>
</protein>
<dbReference type="GO" id="GO:0003676">
    <property type="term" value="F:nucleic acid binding"/>
    <property type="evidence" value="ECO:0007669"/>
    <property type="project" value="InterPro"/>
</dbReference>
<dbReference type="STRING" id="105231.A0A1Y1IDR4"/>
<keyword evidence="6" id="KW-1185">Reference proteome</keyword>
<proteinExistence type="predicted"/>
<dbReference type="InterPro" id="IPR036397">
    <property type="entry name" value="RNaseH_sf"/>
</dbReference>
<evidence type="ECO:0000256" key="1">
    <source>
        <dbReference type="ARBA" id="ARBA00022722"/>
    </source>
</evidence>
<keyword evidence="1" id="KW-0540">Nuclease</keyword>
<dbReference type="InterPro" id="IPR051274">
    <property type="entry name" value="3-5_Exoribonuclease"/>
</dbReference>
<accession>A0A1Y1IDR4</accession>
<evidence type="ECO:0000256" key="4">
    <source>
        <dbReference type="SAM" id="MobiDB-lite"/>
    </source>
</evidence>
<dbReference type="OrthoDB" id="448399at2759"/>